<organism evidence="12 13">
    <name type="scientific">Kutzneria viridogrisea</name>
    <dbReference type="NCBI Taxonomy" id="47990"/>
    <lineage>
        <taxon>Bacteria</taxon>
        <taxon>Bacillati</taxon>
        <taxon>Actinomycetota</taxon>
        <taxon>Actinomycetes</taxon>
        <taxon>Pseudonocardiales</taxon>
        <taxon>Pseudonocardiaceae</taxon>
        <taxon>Kutzneria</taxon>
    </lineage>
</organism>
<dbReference type="InterPro" id="IPR016039">
    <property type="entry name" value="Thiolase-like"/>
</dbReference>
<dbReference type="InterPro" id="IPR004655">
    <property type="entry name" value="FabH"/>
</dbReference>
<proteinExistence type="inferred from homology"/>
<evidence type="ECO:0000256" key="8">
    <source>
        <dbReference type="ARBA" id="ARBA00023315"/>
    </source>
</evidence>
<dbReference type="PANTHER" id="PTHR34069:SF2">
    <property type="entry name" value="BETA-KETOACYL-[ACYL-CARRIER-PROTEIN] SYNTHASE III"/>
    <property type="match status" value="1"/>
</dbReference>
<evidence type="ECO:0000259" key="10">
    <source>
        <dbReference type="Pfam" id="PF08541"/>
    </source>
</evidence>
<keyword evidence="8 9" id="KW-0012">Acyltransferase</keyword>
<keyword evidence="3 9" id="KW-0444">Lipid biosynthesis</keyword>
<dbReference type="InterPro" id="IPR013751">
    <property type="entry name" value="ACP_syn_III_N"/>
</dbReference>
<comment type="caution">
    <text evidence="12">The sequence shown here is derived from an EMBL/GenBank/DDBJ whole genome shotgun (WGS) entry which is preliminary data.</text>
</comment>
<evidence type="ECO:0000259" key="11">
    <source>
        <dbReference type="Pfam" id="PF08545"/>
    </source>
</evidence>
<name>A0ABR6BNG1_9PSEU</name>
<dbReference type="HAMAP" id="MF_01815">
    <property type="entry name" value="FabH"/>
    <property type="match status" value="1"/>
</dbReference>
<accession>A0ABR6BNG1</accession>
<comment type="catalytic activity">
    <reaction evidence="9">
        <text>malonyl-[ACP] + acetyl-CoA + H(+) = 3-oxobutanoyl-[ACP] + CO2 + CoA</text>
        <dbReference type="Rhea" id="RHEA:12080"/>
        <dbReference type="Rhea" id="RHEA-COMP:9623"/>
        <dbReference type="Rhea" id="RHEA-COMP:9625"/>
        <dbReference type="ChEBI" id="CHEBI:15378"/>
        <dbReference type="ChEBI" id="CHEBI:16526"/>
        <dbReference type="ChEBI" id="CHEBI:57287"/>
        <dbReference type="ChEBI" id="CHEBI:57288"/>
        <dbReference type="ChEBI" id="CHEBI:78449"/>
        <dbReference type="ChEBI" id="CHEBI:78450"/>
        <dbReference type="EC" id="2.3.1.180"/>
    </reaction>
</comment>
<comment type="subunit">
    <text evidence="9">Homodimer.</text>
</comment>
<feature type="domain" description="Beta-ketoacyl-[acyl-carrier-protein] synthase III N-terminal" evidence="11">
    <location>
        <begin position="117"/>
        <end position="194"/>
    </location>
</feature>
<comment type="domain">
    <text evidence="9">The last Arg residue of the ACP-binding site is essential for the weak association between ACP/AcpP and FabH.</text>
</comment>
<dbReference type="Pfam" id="PF08545">
    <property type="entry name" value="ACP_syn_III"/>
    <property type="match status" value="1"/>
</dbReference>
<evidence type="ECO:0000256" key="4">
    <source>
        <dbReference type="ARBA" id="ARBA00022679"/>
    </source>
</evidence>
<feature type="active site" evidence="9">
    <location>
        <position position="123"/>
    </location>
</feature>
<evidence type="ECO:0000256" key="6">
    <source>
        <dbReference type="ARBA" id="ARBA00023098"/>
    </source>
</evidence>
<dbReference type="Pfam" id="PF08541">
    <property type="entry name" value="ACP_syn_III_C"/>
    <property type="match status" value="1"/>
</dbReference>
<dbReference type="EC" id="2.3.1.180" evidence="9"/>
<comment type="similarity">
    <text evidence="1 9">Belongs to the thiolase-like superfamily. FabH family.</text>
</comment>
<dbReference type="NCBIfam" id="TIGR00747">
    <property type="entry name" value="fabH"/>
    <property type="match status" value="1"/>
</dbReference>
<evidence type="ECO:0000313" key="12">
    <source>
        <dbReference type="EMBL" id="MBA8928398.1"/>
    </source>
</evidence>
<keyword evidence="7 9" id="KW-0275">Fatty acid biosynthesis</keyword>
<keyword evidence="5 9" id="KW-0276">Fatty acid metabolism</keyword>
<comment type="subcellular location">
    <subcellularLocation>
        <location evidence="9">Cytoplasm</location>
    </subcellularLocation>
</comment>
<dbReference type="PANTHER" id="PTHR34069">
    <property type="entry name" value="3-OXOACYL-[ACYL-CARRIER-PROTEIN] SYNTHASE 3"/>
    <property type="match status" value="1"/>
</dbReference>
<feature type="domain" description="Beta-ketoacyl-[acyl-carrier-protein] synthase III C-terminal" evidence="10">
    <location>
        <begin position="247"/>
        <end position="336"/>
    </location>
</feature>
<keyword evidence="2 9" id="KW-0963">Cytoplasm</keyword>
<keyword evidence="9" id="KW-0511">Multifunctional enzyme</keyword>
<dbReference type="CDD" id="cd00830">
    <property type="entry name" value="KAS_III"/>
    <property type="match status" value="1"/>
</dbReference>
<gene>
    <name evidence="9" type="primary">fabH</name>
    <name evidence="12" type="ORF">BC739_005615</name>
</gene>
<evidence type="ECO:0000256" key="2">
    <source>
        <dbReference type="ARBA" id="ARBA00022490"/>
    </source>
</evidence>
<dbReference type="SUPFAM" id="SSF53901">
    <property type="entry name" value="Thiolase-like"/>
    <property type="match status" value="1"/>
</dbReference>
<keyword evidence="6 9" id="KW-0443">Lipid metabolism</keyword>
<feature type="region of interest" description="ACP-binding" evidence="9">
    <location>
        <begin position="264"/>
        <end position="268"/>
    </location>
</feature>
<reference evidence="12 13" key="1">
    <citation type="submission" date="2020-08" db="EMBL/GenBank/DDBJ databases">
        <title>Genomic Encyclopedia of Archaeal and Bacterial Type Strains, Phase II (KMG-II): from individual species to whole genera.</title>
        <authorList>
            <person name="Goeker M."/>
        </authorList>
    </citation>
    <scope>NUCLEOTIDE SEQUENCE [LARGE SCALE GENOMIC DNA]</scope>
    <source>
        <strain evidence="12 13">DSM 43850</strain>
    </source>
</reference>
<evidence type="ECO:0000256" key="1">
    <source>
        <dbReference type="ARBA" id="ARBA00008642"/>
    </source>
</evidence>
<dbReference type="EMBL" id="JACJID010000004">
    <property type="protein sequence ID" value="MBA8928398.1"/>
    <property type="molecule type" value="Genomic_DNA"/>
</dbReference>
<dbReference type="Proteomes" id="UP000517916">
    <property type="component" value="Unassembled WGS sequence"/>
</dbReference>
<keyword evidence="13" id="KW-1185">Reference proteome</keyword>
<evidence type="ECO:0000256" key="7">
    <source>
        <dbReference type="ARBA" id="ARBA00023160"/>
    </source>
</evidence>
<protein>
    <recommendedName>
        <fullName evidence="9">Beta-ketoacyl-[acyl-carrier-protein] synthase III</fullName>
        <shortName evidence="9">Beta-ketoacyl-ACP synthase III</shortName>
        <shortName evidence="9">KAS III</shortName>
        <ecNumber evidence="9">2.3.1.180</ecNumber>
    </recommendedName>
    <alternativeName>
        <fullName evidence="9">3-oxoacyl-[acyl-carrier-protein] synthase 3</fullName>
    </alternativeName>
    <alternativeName>
        <fullName evidence="9">3-oxoacyl-[acyl-carrier-protein] synthase III</fullName>
    </alternativeName>
</protein>
<comment type="function">
    <text evidence="9">Catalyzes the condensation reaction of fatty acid synthesis by the addition to an acyl acceptor of two carbons from malonyl-ACP. Catalyzes the first condensation reaction which initiates fatty acid synthesis and may therefore play a role in governing the total rate of fatty acid production. Possesses both acetoacetyl-ACP synthase and acetyl transacylase activities. Its substrate specificity determines the biosynthesis of branched-chain and/or straight-chain of fatty acids.</text>
</comment>
<dbReference type="InterPro" id="IPR013747">
    <property type="entry name" value="ACP_syn_III_C"/>
</dbReference>
<evidence type="ECO:0000256" key="9">
    <source>
        <dbReference type="HAMAP-Rule" id="MF_01815"/>
    </source>
</evidence>
<keyword evidence="4 9" id="KW-0808">Transferase</keyword>
<evidence type="ECO:0000256" key="3">
    <source>
        <dbReference type="ARBA" id="ARBA00022516"/>
    </source>
</evidence>
<feature type="active site" evidence="9">
    <location>
        <position position="263"/>
    </location>
</feature>
<dbReference type="Gene3D" id="3.40.47.10">
    <property type="match status" value="2"/>
</dbReference>
<dbReference type="RefSeq" id="WP_025356520.1">
    <property type="nucleotide sequence ID" value="NZ_BAAABQ010000073.1"/>
</dbReference>
<dbReference type="NCBIfam" id="NF006829">
    <property type="entry name" value="PRK09352.1"/>
    <property type="match status" value="1"/>
</dbReference>
<evidence type="ECO:0000256" key="5">
    <source>
        <dbReference type="ARBA" id="ARBA00022832"/>
    </source>
</evidence>
<evidence type="ECO:0000313" key="13">
    <source>
        <dbReference type="Proteomes" id="UP000517916"/>
    </source>
</evidence>
<comment type="pathway">
    <text evidence="9">Lipid metabolism; fatty acid biosynthesis.</text>
</comment>
<feature type="active site" evidence="9">
    <location>
        <position position="294"/>
    </location>
</feature>
<sequence>MRASIQQGSEPRHARILGIGAYRPRMGVGNEEIAGLIDSTDEWIRTRSGIRSRRWASADEGVLEMAEAAARQALERSGVPAEQIGCVVLATISHFRQTPAAASVLAHRIGAVNAGSFDVSAACAGFCYGLAVAKDFVRGGSASTVLVVGVERMTDMIDPRDRGTAFLFADGAGAAVVGASAEPGIGPVVWGSDGEQADTITQDRSWLEWRDELDKDPDAPFPVLSMKGQAVFRWASVSMGAVARRTLRTSGLSPEDLDVFIPHQANDRITDALVRSLRLPDSVVVARDIVEQGNTSAASIPLAMDSLLDSGRAKSGDLALLLGFGAGLSFAGQVVTLP</sequence>